<organism evidence="1 2">
    <name type="scientific">Nonomuraea turkmeniaca</name>
    <dbReference type="NCBI Taxonomy" id="103838"/>
    <lineage>
        <taxon>Bacteria</taxon>
        <taxon>Bacillati</taxon>
        <taxon>Actinomycetota</taxon>
        <taxon>Actinomycetes</taxon>
        <taxon>Streptosporangiales</taxon>
        <taxon>Streptosporangiaceae</taxon>
        <taxon>Nonomuraea</taxon>
    </lineage>
</organism>
<sequence length="62" mass="6347">MSATEDDQGEASGLTPIGFIRGCDEKTTAVASLVDVVIVDVDTQPNASAFNAGKRVIPPPSS</sequence>
<accession>A0A5S4FN17</accession>
<evidence type="ECO:0000313" key="1">
    <source>
        <dbReference type="EMBL" id="TMR22065.1"/>
    </source>
</evidence>
<evidence type="ECO:0000313" key="2">
    <source>
        <dbReference type="Proteomes" id="UP000309128"/>
    </source>
</evidence>
<dbReference type="EMBL" id="VCKY01000034">
    <property type="protein sequence ID" value="TMR22065.1"/>
    <property type="molecule type" value="Genomic_DNA"/>
</dbReference>
<dbReference type="Proteomes" id="UP000309128">
    <property type="component" value="Unassembled WGS sequence"/>
</dbReference>
<dbReference type="RefSeq" id="WP_138666373.1">
    <property type="nucleotide sequence ID" value="NZ_VCKY01000034.1"/>
</dbReference>
<protein>
    <submittedName>
        <fullName evidence="1">Uncharacterized protein</fullName>
    </submittedName>
</protein>
<keyword evidence="2" id="KW-1185">Reference proteome</keyword>
<reference evidence="1 2" key="1">
    <citation type="submission" date="2019-05" db="EMBL/GenBank/DDBJ databases">
        <title>Draft genome sequence of Nonomuraea turkmeniaca DSM 43926.</title>
        <authorList>
            <person name="Saricaoglu S."/>
            <person name="Isik K."/>
        </authorList>
    </citation>
    <scope>NUCLEOTIDE SEQUENCE [LARGE SCALE GENOMIC DNA]</scope>
    <source>
        <strain evidence="1 2">DSM 43926</strain>
    </source>
</reference>
<proteinExistence type="predicted"/>
<comment type="caution">
    <text evidence="1">The sequence shown here is derived from an EMBL/GenBank/DDBJ whole genome shotgun (WGS) entry which is preliminary data.</text>
</comment>
<dbReference type="AlphaFoldDB" id="A0A5S4FN17"/>
<name>A0A5S4FN17_9ACTN</name>
<gene>
    <name evidence="1" type="ORF">ETD86_12925</name>
</gene>